<dbReference type="Gene3D" id="3.40.50.10420">
    <property type="entry name" value="NagB/RpiA/CoA transferase-like"/>
    <property type="match status" value="1"/>
</dbReference>
<sequence length="195" mass="20998">MTTAGAVREQVWDDLMGRGACAYPLPPHGHCPNFTHAKKAATQLLAHPELQAHRTLIVGPERALLPLRQQALKAGKTLYVPHQKKEGWYWRVTDPRGARLSTLPEYGEPTLTPDGAQAAVLACVSVDPQGARLGKGFGWGARGLHLNLPEYTLAHPLMLSAALPCPADSHVTLIGMPDQVLTCPPPPPPDGTERP</sequence>
<organism evidence="1 2">
    <name type="scientific">Deinococcus radiotolerans</name>
    <dbReference type="NCBI Taxonomy" id="1309407"/>
    <lineage>
        <taxon>Bacteria</taxon>
        <taxon>Thermotogati</taxon>
        <taxon>Deinococcota</taxon>
        <taxon>Deinococci</taxon>
        <taxon>Deinococcales</taxon>
        <taxon>Deinococcaceae</taxon>
        <taxon>Deinococcus</taxon>
    </lineage>
</organism>
<evidence type="ECO:0000313" key="1">
    <source>
        <dbReference type="EMBL" id="GGK96140.1"/>
    </source>
</evidence>
<proteinExistence type="predicted"/>
<dbReference type="InterPro" id="IPR002698">
    <property type="entry name" value="FTHF_cligase"/>
</dbReference>
<name>A0ABQ2FID5_9DEIO</name>
<dbReference type="PANTHER" id="PTHR13017:SF0">
    <property type="entry name" value="METHENYLTETRAHYDROFOLATE SYNTHASE DOMAIN-CONTAINING PROTEIN"/>
    <property type="match status" value="1"/>
</dbReference>
<reference evidence="2" key="1">
    <citation type="journal article" date="2019" name="Int. J. Syst. Evol. Microbiol.">
        <title>The Global Catalogue of Microorganisms (GCM) 10K type strain sequencing project: providing services to taxonomists for standard genome sequencing and annotation.</title>
        <authorList>
            <consortium name="The Broad Institute Genomics Platform"/>
            <consortium name="The Broad Institute Genome Sequencing Center for Infectious Disease"/>
            <person name="Wu L."/>
            <person name="Ma J."/>
        </authorList>
    </citation>
    <scope>NUCLEOTIDE SEQUENCE [LARGE SCALE GENOMIC DNA]</scope>
    <source>
        <strain evidence="2">JCM 19173</strain>
    </source>
</reference>
<dbReference type="PANTHER" id="PTHR13017">
    <property type="entry name" value="5-FORMYLTETRAHYDROFOLATE CYCLO-LIGASE-RELATED"/>
    <property type="match status" value="1"/>
</dbReference>
<dbReference type="Pfam" id="PF01812">
    <property type="entry name" value="5-FTHF_cyc-lig"/>
    <property type="match status" value="1"/>
</dbReference>
<dbReference type="RefSeq" id="WP_189068207.1">
    <property type="nucleotide sequence ID" value="NZ_BMPE01000002.1"/>
</dbReference>
<dbReference type="InterPro" id="IPR024185">
    <property type="entry name" value="FTHF_cligase-like_sf"/>
</dbReference>
<dbReference type="SUPFAM" id="SSF100950">
    <property type="entry name" value="NagB/RpiA/CoA transferase-like"/>
    <property type="match status" value="1"/>
</dbReference>
<evidence type="ECO:0000313" key="2">
    <source>
        <dbReference type="Proteomes" id="UP000604341"/>
    </source>
</evidence>
<dbReference type="Proteomes" id="UP000604341">
    <property type="component" value="Unassembled WGS sequence"/>
</dbReference>
<dbReference type="InterPro" id="IPR037171">
    <property type="entry name" value="NagB/RpiA_transferase-like"/>
</dbReference>
<dbReference type="EMBL" id="BMPE01000002">
    <property type="protein sequence ID" value="GGK96140.1"/>
    <property type="molecule type" value="Genomic_DNA"/>
</dbReference>
<comment type="caution">
    <text evidence="1">The sequence shown here is derived from an EMBL/GenBank/DDBJ whole genome shotgun (WGS) entry which is preliminary data.</text>
</comment>
<gene>
    <name evidence="1" type="ORF">GCM10010844_13190</name>
</gene>
<protein>
    <submittedName>
        <fullName evidence="1">5-formyltetrahydrofolate cyclo-ligase</fullName>
    </submittedName>
</protein>
<accession>A0ABQ2FID5</accession>
<keyword evidence="2" id="KW-1185">Reference proteome</keyword>